<reference evidence="1 2" key="1">
    <citation type="journal article" date="2013" name="Nat. Genet.">
        <title>The genome of the hydatid tapeworm Echinococcus granulosus.</title>
        <authorList>
            <person name="Zheng H."/>
            <person name="Zhang W."/>
            <person name="Zhang L."/>
            <person name="Zhang Z."/>
            <person name="Li J."/>
            <person name="Lu G."/>
            <person name="Zhu Y."/>
            <person name="Wang Y."/>
            <person name="Huang Y."/>
            <person name="Liu J."/>
            <person name="Kang H."/>
            <person name="Chen J."/>
            <person name="Wang L."/>
            <person name="Chen A."/>
            <person name="Yu S."/>
            <person name="Gao Z."/>
            <person name="Jin L."/>
            <person name="Gu W."/>
            <person name="Wang Z."/>
            <person name="Zhao L."/>
            <person name="Shi B."/>
            <person name="Wen H."/>
            <person name="Lin R."/>
            <person name="Jones M.K."/>
            <person name="Brejova B."/>
            <person name="Vinar T."/>
            <person name="Zhao G."/>
            <person name="McManus D.P."/>
            <person name="Chen Z."/>
            <person name="Zhou Y."/>
            <person name="Wang S."/>
        </authorList>
    </citation>
    <scope>NUCLEOTIDE SEQUENCE [LARGE SCALE GENOMIC DNA]</scope>
</reference>
<dbReference type="AlphaFoldDB" id="W6U390"/>
<dbReference type="RefSeq" id="XP_024346771.1">
    <property type="nucleotide sequence ID" value="XM_024498803.1"/>
</dbReference>
<dbReference type="KEGG" id="egl:EGR_09554"/>
<dbReference type="GeneID" id="36345269"/>
<evidence type="ECO:0000313" key="1">
    <source>
        <dbReference type="EMBL" id="EUB55575.1"/>
    </source>
</evidence>
<gene>
    <name evidence="1" type="ORF">EGR_09554</name>
</gene>
<dbReference type="EMBL" id="APAU02000153">
    <property type="protein sequence ID" value="EUB55575.1"/>
    <property type="molecule type" value="Genomic_DNA"/>
</dbReference>
<comment type="caution">
    <text evidence="1">The sequence shown here is derived from an EMBL/GenBank/DDBJ whole genome shotgun (WGS) entry which is preliminary data.</text>
</comment>
<dbReference type="CTD" id="36345269"/>
<name>W6U390_ECHGR</name>
<organism evidence="1 2">
    <name type="scientific">Echinococcus granulosus</name>
    <name type="common">Hydatid tapeworm</name>
    <dbReference type="NCBI Taxonomy" id="6210"/>
    <lineage>
        <taxon>Eukaryota</taxon>
        <taxon>Metazoa</taxon>
        <taxon>Spiralia</taxon>
        <taxon>Lophotrochozoa</taxon>
        <taxon>Platyhelminthes</taxon>
        <taxon>Cestoda</taxon>
        <taxon>Eucestoda</taxon>
        <taxon>Cyclophyllidea</taxon>
        <taxon>Taeniidae</taxon>
        <taxon>Echinococcus</taxon>
        <taxon>Echinococcus granulosus group</taxon>
    </lineage>
</organism>
<accession>W6U390</accession>
<sequence>MDLVKVVQYLSATLCRKQNQTAGCQANVNGFERNETGLADQKNLTHWRTERKISTSVPVATAFSSKIYLSFYNRITLAFSCSCFPFSAKKNLLRVTNLLAAFICNGGPFRNTQTKFVPPLSAEELNALNQKAFCSQSNHLLWEKFGFYISFTVLNFPNFMSIIRPILIYSVSDKISGILFNYLETPQIKKRRFCQNILLPAKELH</sequence>
<evidence type="ECO:0000313" key="2">
    <source>
        <dbReference type="Proteomes" id="UP000019149"/>
    </source>
</evidence>
<protein>
    <submittedName>
        <fullName evidence="1">Uncharacterized protein</fullName>
    </submittedName>
</protein>
<proteinExistence type="predicted"/>
<keyword evidence="2" id="KW-1185">Reference proteome</keyword>
<dbReference type="Proteomes" id="UP000019149">
    <property type="component" value="Unassembled WGS sequence"/>
</dbReference>